<evidence type="ECO:0000256" key="2">
    <source>
        <dbReference type="ARBA" id="ARBA00011738"/>
    </source>
</evidence>
<dbReference type="EMBL" id="SRRU01000001">
    <property type="protein sequence ID" value="TGN87596.1"/>
    <property type="molecule type" value="Genomic_DNA"/>
</dbReference>
<dbReference type="InterPro" id="IPR050214">
    <property type="entry name" value="Cys_Synth/Cystath_Beta-Synth"/>
</dbReference>
<dbReference type="Pfam" id="PF00291">
    <property type="entry name" value="PALP"/>
    <property type="match status" value="1"/>
</dbReference>
<keyword evidence="3" id="KW-0808">Transferase</keyword>
<dbReference type="GeneID" id="91533096"/>
<keyword evidence="8" id="KW-1185">Reference proteome</keyword>
<evidence type="ECO:0000259" key="6">
    <source>
        <dbReference type="Pfam" id="PF00291"/>
    </source>
</evidence>
<dbReference type="InterPro" id="IPR036052">
    <property type="entry name" value="TrpB-like_PALP_sf"/>
</dbReference>
<dbReference type="GO" id="GO:0016740">
    <property type="term" value="F:transferase activity"/>
    <property type="evidence" value="ECO:0007669"/>
    <property type="project" value="UniProtKB-KW"/>
</dbReference>
<comment type="subunit">
    <text evidence="2">Homodimer.</text>
</comment>
<keyword evidence="4" id="KW-0663">Pyridoxal phosphate</keyword>
<protein>
    <submittedName>
        <fullName evidence="7">2,3-diaminopropionate biosynthesis protein SbnA</fullName>
    </submittedName>
</protein>
<sequence length="341" mass="35875">MLYDSAHDAGDPHCFVRLAGFLPHAETWLKLEAQNPAGSIKIKAARAMVTAAEEAGRIGPGTRLIESTSGNLGIALASICAARGYPITLVTDPNANYRSVQQMRALGADVVIVDQRDANDGFLGSRIAHISLKLAADPALVWLNQYANPANVAAHREGTAVEITEGFGVPDWLFVGVGTSGTLMGCLEHFARIEAPTVITGVDAVGSVTFGGPAARRLIPGLGSSRVPEIFRRGEHGRYRRMLVPEPDAIVACRRTAATHGLLVGGSTGTVLAAVRASAHRIPAGSRVLAVSPDHGHAYLDTVYDDTWVAAHYGPDFLNDIGGRPAPPARTPVTAESESSK</sequence>
<dbReference type="Proteomes" id="UP000298513">
    <property type="component" value="Unassembled WGS sequence"/>
</dbReference>
<dbReference type="AlphaFoldDB" id="A0A4Z1DQ60"/>
<feature type="domain" description="Tryptophan synthase beta chain-like PALP" evidence="6">
    <location>
        <begin position="25"/>
        <end position="294"/>
    </location>
</feature>
<proteinExistence type="predicted"/>
<comment type="cofactor">
    <cofactor evidence="1">
        <name>pyridoxal 5'-phosphate</name>
        <dbReference type="ChEBI" id="CHEBI:597326"/>
    </cofactor>
</comment>
<dbReference type="Gene3D" id="3.40.50.1100">
    <property type="match status" value="2"/>
</dbReference>
<dbReference type="InterPro" id="IPR001926">
    <property type="entry name" value="TrpB-like_PALP"/>
</dbReference>
<reference evidence="7 8" key="1">
    <citation type="submission" date="2019-04" db="EMBL/GenBank/DDBJ databases">
        <title>Streptomyces sp. nov. Bv016 isolated from bark of Buahinia variegata.</title>
        <authorList>
            <person name="Kanchanasin P."/>
            <person name="Tanasupawat S."/>
            <person name="Yuki M."/>
            <person name="Kudo T."/>
        </authorList>
    </citation>
    <scope>NUCLEOTIDE SEQUENCE [LARGE SCALE GENOMIC DNA]</scope>
    <source>
        <strain evidence="7 8">JCM 4765</strain>
    </source>
</reference>
<dbReference type="RefSeq" id="WP_135789891.1">
    <property type="nucleotide sequence ID" value="NZ_BNBQ01000009.1"/>
</dbReference>
<evidence type="ECO:0000256" key="5">
    <source>
        <dbReference type="SAM" id="MobiDB-lite"/>
    </source>
</evidence>
<dbReference type="InterPro" id="IPR023927">
    <property type="entry name" value="SbnA"/>
</dbReference>
<organism evidence="7 8">
    <name type="scientific">Streptomyces griseoluteus</name>
    <dbReference type="NCBI Taxonomy" id="29306"/>
    <lineage>
        <taxon>Bacteria</taxon>
        <taxon>Bacillati</taxon>
        <taxon>Actinomycetota</taxon>
        <taxon>Actinomycetes</taxon>
        <taxon>Kitasatosporales</taxon>
        <taxon>Streptomycetaceae</taxon>
        <taxon>Streptomyces</taxon>
    </lineage>
</organism>
<dbReference type="GO" id="GO:1901605">
    <property type="term" value="P:alpha-amino acid metabolic process"/>
    <property type="evidence" value="ECO:0007669"/>
    <property type="project" value="UniProtKB-ARBA"/>
</dbReference>
<evidence type="ECO:0000313" key="8">
    <source>
        <dbReference type="Proteomes" id="UP000298513"/>
    </source>
</evidence>
<dbReference type="NCBIfam" id="TIGR03945">
    <property type="entry name" value="PLP_SbnA_fam"/>
    <property type="match status" value="1"/>
</dbReference>
<evidence type="ECO:0000313" key="7">
    <source>
        <dbReference type="EMBL" id="TGN87596.1"/>
    </source>
</evidence>
<dbReference type="PANTHER" id="PTHR10314">
    <property type="entry name" value="CYSTATHIONINE BETA-SYNTHASE"/>
    <property type="match status" value="1"/>
</dbReference>
<gene>
    <name evidence="7" type="primary">sbnA</name>
    <name evidence="7" type="ORF">E5082_04170</name>
</gene>
<dbReference type="CDD" id="cd01561">
    <property type="entry name" value="CBS_like"/>
    <property type="match status" value="1"/>
</dbReference>
<name>A0A4Z1DQ60_STRGP</name>
<feature type="region of interest" description="Disordered" evidence="5">
    <location>
        <begin position="321"/>
        <end position="341"/>
    </location>
</feature>
<dbReference type="SUPFAM" id="SSF53686">
    <property type="entry name" value="Tryptophan synthase beta subunit-like PLP-dependent enzymes"/>
    <property type="match status" value="1"/>
</dbReference>
<evidence type="ECO:0000256" key="3">
    <source>
        <dbReference type="ARBA" id="ARBA00022679"/>
    </source>
</evidence>
<evidence type="ECO:0000256" key="4">
    <source>
        <dbReference type="ARBA" id="ARBA00022898"/>
    </source>
</evidence>
<comment type="caution">
    <text evidence="7">The sequence shown here is derived from an EMBL/GenBank/DDBJ whole genome shotgun (WGS) entry which is preliminary data.</text>
</comment>
<evidence type="ECO:0000256" key="1">
    <source>
        <dbReference type="ARBA" id="ARBA00001933"/>
    </source>
</evidence>
<accession>A0A4Z1DQ60</accession>